<organism evidence="6 7">
    <name type="scientific">Malus domestica</name>
    <name type="common">Apple</name>
    <name type="synonym">Pyrus malus</name>
    <dbReference type="NCBI Taxonomy" id="3750"/>
    <lineage>
        <taxon>Eukaryota</taxon>
        <taxon>Viridiplantae</taxon>
        <taxon>Streptophyta</taxon>
        <taxon>Embryophyta</taxon>
        <taxon>Tracheophyta</taxon>
        <taxon>Spermatophyta</taxon>
        <taxon>Magnoliopsida</taxon>
        <taxon>eudicotyledons</taxon>
        <taxon>Gunneridae</taxon>
        <taxon>Pentapetalae</taxon>
        <taxon>rosids</taxon>
        <taxon>fabids</taxon>
        <taxon>Rosales</taxon>
        <taxon>Rosaceae</taxon>
        <taxon>Amygdaloideae</taxon>
        <taxon>Maleae</taxon>
        <taxon>Malus</taxon>
    </lineage>
</organism>
<dbReference type="EMBL" id="RDQH01000329">
    <property type="protein sequence ID" value="RXI03283.1"/>
    <property type="molecule type" value="Genomic_DNA"/>
</dbReference>
<evidence type="ECO:0000256" key="3">
    <source>
        <dbReference type="ARBA" id="ARBA00023163"/>
    </source>
</evidence>
<dbReference type="PANTHER" id="PTHR11064:SF115">
    <property type="entry name" value="NUCLEAR TRANSCRIPTION FACTOR Y SUBUNIT B-9"/>
    <property type="match status" value="1"/>
</dbReference>
<feature type="domain" description="Transcription factor CBF/NF-Y/archaeal histone" evidence="5">
    <location>
        <begin position="74"/>
        <end position="137"/>
    </location>
</feature>
<accession>A0A498KCM9</accession>
<dbReference type="PRINTS" id="PR00615">
    <property type="entry name" value="CCAATSUBUNTA"/>
</dbReference>
<dbReference type="PANTHER" id="PTHR11064">
    <property type="entry name" value="CCAAT-BINDING TRANSCRIPTION FACTOR-RELATED"/>
    <property type="match status" value="1"/>
</dbReference>
<dbReference type="AlphaFoldDB" id="A0A498KCM9"/>
<evidence type="ECO:0000313" key="6">
    <source>
        <dbReference type="EMBL" id="RXI03283.1"/>
    </source>
</evidence>
<dbReference type="STRING" id="3750.A0A498KCM9"/>
<keyword evidence="7" id="KW-1185">Reference proteome</keyword>
<dbReference type="GO" id="GO:0001228">
    <property type="term" value="F:DNA-binding transcription activator activity, RNA polymerase II-specific"/>
    <property type="evidence" value="ECO:0007669"/>
    <property type="project" value="InterPro"/>
</dbReference>
<gene>
    <name evidence="6" type="ORF">DVH24_003935</name>
</gene>
<evidence type="ECO:0000256" key="1">
    <source>
        <dbReference type="ARBA" id="ARBA00009053"/>
    </source>
</evidence>
<dbReference type="InterPro" id="IPR003958">
    <property type="entry name" value="CBFA_NFYB_domain"/>
</dbReference>
<keyword evidence="2" id="KW-0805">Transcription regulation</keyword>
<dbReference type="CDD" id="cd22907">
    <property type="entry name" value="HFD_NFYB"/>
    <property type="match status" value="1"/>
</dbReference>
<dbReference type="Gene3D" id="1.10.20.10">
    <property type="entry name" value="Histone, subunit A"/>
    <property type="match status" value="1"/>
</dbReference>
<dbReference type="GO" id="GO:0046982">
    <property type="term" value="F:protein heterodimerization activity"/>
    <property type="evidence" value="ECO:0007669"/>
    <property type="project" value="InterPro"/>
</dbReference>
<dbReference type="GO" id="GO:0000978">
    <property type="term" value="F:RNA polymerase II cis-regulatory region sequence-specific DNA binding"/>
    <property type="evidence" value="ECO:0007669"/>
    <property type="project" value="TreeGrafter"/>
</dbReference>
<sequence length="256" mass="27716">MDAVSSVGPNFPVLKRSRFIDTVARGHAAPKSNNSGDGNAVGNTSDPANATGSTGNNTAQSTHRRVVRVQDQYMPTANVVRIMRRVLPAHAKITEAAKETVQECVSEYIAFITAEANQRSQREQRKTVSAEDIIWAMSKLGFENYVDPLNVFLHRYRESENSDRSQFMIREHPLMDYGPAVPSGPAGPQVAMMPPPLLPPFVQEFPLGFEQPGPSMIEMFLDGGSSTGAGEGGSSSSFGAQDQNWLGGFDPSAQSK</sequence>
<evidence type="ECO:0000259" key="5">
    <source>
        <dbReference type="Pfam" id="PF00808"/>
    </source>
</evidence>
<name>A0A498KCM9_MALDO</name>
<evidence type="ECO:0000313" key="7">
    <source>
        <dbReference type="Proteomes" id="UP000290289"/>
    </source>
</evidence>
<evidence type="ECO:0000256" key="2">
    <source>
        <dbReference type="ARBA" id="ARBA00023015"/>
    </source>
</evidence>
<comment type="similarity">
    <text evidence="1">Belongs to the NFYB/HAP3 subunit family.</text>
</comment>
<dbReference type="InterPro" id="IPR009072">
    <property type="entry name" value="Histone-fold"/>
</dbReference>
<dbReference type="GO" id="GO:0016602">
    <property type="term" value="C:CCAAT-binding factor complex"/>
    <property type="evidence" value="ECO:0007669"/>
    <property type="project" value="InterPro"/>
</dbReference>
<proteinExistence type="inferred from homology"/>
<reference evidence="6 7" key="1">
    <citation type="submission" date="2018-10" db="EMBL/GenBank/DDBJ databases">
        <title>A high-quality apple genome assembly.</title>
        <authorList>
            <person name="Hu J."/>
        </authorList>
    </citation>
    <scope>NUCLEOTIDE SEQUENCE [LARGE SCALE GENOMIC DNA]</scope>
    <source>
        <strain evidence="7">cv. HFTH1</strain>
        <tissue evidence="6">Young leaf</tissue>
    </source>
</reference>
<dbReference type="Proteomes" id="UP000290289">
    <property type="component" value="Chromosome 3"/>
</dbReference>
<dbReference type="SUPFAM" id="SSF47113">
    <property type="entry name" value="Histone-fold"/>
    <property type="match status" value="1"/>
</dbReference>
<dbReference type="Pfam" id="PF00808">
    <property type="entry name" value="CBFD_NFYB_HMF"/>
    <property type="match status" value="1"/>
</dbReference>
<comment type="caution">
    <text evidence="6">The sequence shown here is derived from an EMBL/GenBank/DDBJ whole genome shotgun (WGS) entry which is preliminary data.</text>
</comment>
<feature type="region of interest" description="Disordered" evidence="4">
    <location>
        <begin position="26"/>
        <end position="64"/>
    </location>
</feature>
<feature type="region of interest" description="Disordered" evidence="4">
    <location>
        <begin position="219"/>
        <end position="256"/>
    </location>
</feature>
<protein>
    <recommendedName>
        <fullName evidence="5">Transcription factor CBF/NF-Y/archaeal histone domain-containing protein</fullName>
    </recommendedName>
</protein>
<evidence type="ECO:0000256" key="4">
    <source>
        <dbReference type="SAM" id="MobiDB-lite"/>
    </source>
</evidence>
<keyword evidence="3" id="KW-0804">Transcription</keyword>
<feature type="compositionally biased region" description="Polar residues" evidence="4">
    <location>
        <begin position="31"/>
        <end position="61"/>
    </location>
</feature>
<dbReference type="InterPro" id="IPR027113">
    <property type="entry name" value="Transc_fact_NFYB/HAP3"/>
</dbReference>